<proteinExistence type="predicted"/>
<sequence length="178" mass="20302">MNSKSEVKIVQVLKDGSMDEHQINKNDTNQSIESVMISLSRSQGSSGFKELYQWSYKGGNLKCYGWYDGDAGFENKHELPPGGNSRFLEKESSVQLLFGDLFLVSVKNDTLRSFDVSEYGEFYNVLYGGFDTCESDEEILSEDPETEDEQDESEEEGIQGFEQSYSDDSELEEDYNEY</sequence>
<evidence type="ECO:0000313" key="2">
    <source>
        <dbReference type="EMBL" id="QHT36892.1"/>
    </source>
</evidence>
<feature type="compositionally biased region" description="Acidic residues" evidence="1">
    <location>
        <begin position="136"/>
        <end position="157"/>
    </location>
</feature>
<name>A0A6C0F6S5_9ZZZZ</name>
<accession>A0A6C0F6S5</accession>
<feature type="region of interest" description="Disordered" evidence="1">
    <location>
        <begin position="136"/>
        <end position="178"/>
    </location>
</feature>
<organism evidence="2">
    <name type="scientific">viral metagenome</name>
    <dbReference type="NCBI Taxonomy" id="1070528"/>
    <lineage>
        <taxon>unclassified sequences</taxon>
        <taxon>metagenomes</taxon>
        <taxon>organismal metagenomes</taxon>
    </lineage>
</organism>
<feature type="compositionally biased region" description="Acidic residues" evidence="1">
    <location>
        <begin position="165"/>
        <end position="178"/>
    </location>
</feature>
<protein>
    <submittedName>
        <fullName evidence="2">Uncharacterized protein</fullName>
    </submittedName>
</protein>
<reference evidence="2" key="1">
    <citation type="journal article" date="2020" name="Nature">
        <title>Giant virus diversity and host interactions through global metagenomics.</title>
        <authorList>
            <person name="Schulz F."/>
            <person name="Roux S."/>
            <person name="Paez-Espino D."/>
            <person name="Jungbluth S."/>
            <person name="Walsh D.A."/>
            <person name="Denef V.J."/>
            <person name="McMahon K.D."/>
            <person name="Konstantinidis K.T."/>
            <person name="Eloe-Fadrosh E.A."/>
            <person name="Kyrpides N.C."/>
            <person name="Woyke T."/>
        </authorList>
    </citation>
    <scope>NUCLEOTIDE SEQUENCE</scope>
    <source>
        <strain evidence="2">GVMAG-S-ERX555967-130</strain>
    </source>
</reference>
<dbReference type="EMBL" id="MN738786">
    <property type="protein sequence ID" value="QHT36892.1"/>
    <property type="molecule type" value="Genomic_DNA"/>
</dbReference>
<dbReference type="AlphaFoldDB" id="A0A6C0F6S5"/>
<evidence type="ECO:0000256" key="1">
    <source>
        <dbReference type="SAM" id="MobiDB-lite"/>
    </source>
</evidence>